<gene>
    <name evidence="13" type="ORF">QYM36_004368</name>
</gene>
<keyword evidence="7" id="KW-0915">Sodium</keyword>
<dbReference type="AlphaFoldDB" id="A0AA88L827"/>
<dbReference type="Gene3D" id="1.10.287.820">
    <property type="entry name" value="Acid-sensing ion channel domain"/>
    <property type="match status" value="1"/>
</dbReference>
<evidence type="ECO:0000313" key="13">
    <source>
        <dbReference type="EMBL" id="KAK2720462.1"/>
    </source>
</evidence>
<keyword evidence="5 12" id="KW-0812">Transmembrane</keyword>
<evidence type="ECO:0000256" key="3">
    <source>
        <dbReference type="ARBA" id="ARBA00022448"/>
    </source>
</evidence>
<keyword evidence="8 12" id="KW-0406">Ion transport</keyword>
<comment type="similarity">
    <text evidence="2 12">Belongs to the amiloride-sensitive sodium channel (TC 1.A.6) family.</text>
</comment>
<evidence type="ECO:0000256" key="1">
    <source>
        <dbReference type="ARBA" id="ARBA00004141"/>
    </source>
</evidence>
<evidence type="ECO:0000256" key="4">
    <source>
        <dbReference type="ARBA" id="ARBA00022461"/>
    </source>
</evidence>
<evidence type="ECO:0000256" key="11">
    <source>
        <dbReference type="ARBA" id="ARBA00023303"/>
    </source>
</evidence>
<evidence type="ECO:0000256" key="6">
    <source>
        <dbReference type="ARBA" id="ARBA00022989"/>
    </source>
</evidence>
<dbReference type="Pfam" id="PF00858">
    <property type="entry name" value="ASC"/>
    <property type="match status" value="1"/>
</dbReference>
<evidence type="ECO:0000256" key="5">
    <source>
        <dbReference type="ARBA" id="ARBA00022692"/>
    </source>
</evidence>
<keyword evidence="6" id="KW-1133">Transmembrane helix</keyword>
<dbReference type="Proteomes" id="UP001187531">
    <property type="component" value="Unassembled WGS sequence"/>
</dbReference>
<name>A0AA88L827_ARTSF</name>
<sequence>MKELQSIIRLMTRIDAAYLNEGELNPVRDKLESANFTLQEIRKVILKTVYPCDEMLLHCIWKGVIKECKDLFQLRPTDEGLCCVFNSAVYKNLYKNNRRSRNVERSESHGLNLGLTVILDSNLDDYALTTSRYNGFKILVGHSEEFPDPGKRGFLAGPGMELYTAITPAITSTEPRVESADLPLEKLMCRFNSFKLKWLPTYTSASCLLECETEAMMKICGCRPFYYPVSSNLKSCNLRGYPCLANVTMMIRRLEIQCGCEDACDNIIYHVELSHAVFPGYGFYNGGFLESIKNIGNASSDKLEKFSNRTYNSENLSRLHFFYKDAYVIHYIRDLRLAWEDFI</sequence>
<dbReference type="GO" id="GO:0015280">
    <property type="term" value="F:ligand-gated sodium channel activity"/>
    <property type="evidence" value="ECO:0007669"/>
    <property type="project" value="TreeGrafter"/>
</dbReference>
<evidence type="ECO:0000256" key="8">
    <source>
        <dbReference type="ARBA" id="ARBA00023065"/>
    </source>
</evidence>
<keyword evidence="3 12" id="KW-0813">Transport</keyword>
<comment type="caution">
    <text evidence="13">The sequence shown here is derived from an EMBL/GenBank/DDBJ whole genome shotgun (WGS) entry which is preliminary data.</text>
</comment>
<dbReference type="GO" id="GO:0005886">
    <property type="term" value="C:plasma membrane"/>
    <property type="evidence" value="ECO:0007669"/>
    <property type="project" value="TreeGrafter"/>
</dbReference>
<keyword evidence="14" id="KW-1185">Reference proteome</keyword>
<proteinExistence type="inferred from homology"/>
<evidence type="ECO:0008006" key="15">
    <source>
        <dbReference type="Google" id="ProtNLM"/>
    </source>
</evidence>
<comment type="subcellular location">
    <subcellularLocation>
        <location evidence="1">Membrane</location>
        <topology evidence="1">Multi-pass membrane protein</topology>
    </subcellularLocation>
</comment>
<dbReference type="Gene3D" id="2.60.470.10">
    <property type="entry name" value="Acid-sensing ion channels like domains"/>
    <property type="match status" value="1"/>
</dbReference>
<evidence type="ECO:0000313" key="14">
    <source>
        <dbReference type="Proteomes" id="UP001187531"/>
    </source>
</evidence>
<dbReference type="PRINTS" id="PR01078">
    <property type="entry name" value="AMINACHANNEL"/>
</dbReference>
<organism evidence="13 14">
    <name type="scientific">Artemia franciscana</name>
    <name type="common">Brine shrimp</name>
    <name type="synonym">Artemia sanfranciscana</name>
    <dbReference type="NCBI Taxonomy" id="6661"/>
    <lineage>
        <taxon>Eukaryota</taxon>
        <taxon>Metazoa</taxon>
        <taxon>Ecdysozoa</taxon>
        <taxon>Arthropoda</taxon>
        <taxon>Crustacea</taxon>
        <taxon>Branchiopoda</taxon>
        <taxon>Anostraca</taxon>
        <taxon>Artemiidae</taxon>
        <taxon>Artemia</taxon>
    </lineage>
</organism>
<dbReference type="PANTHER" id="PTHR11690">
    <property type="entry name" value="AMILORIDE-SENSITIVE SODIUM CHANNEL-RELATED"/>
    <property type="match status" value="1"/>
</dbReference>
<evidence type="ECO:0000256" key="2">
    <source>
        <dbReference type="ARBA" id="ARBA00007193"/>
    </source>
</evidence>
<evidence type="ECO:0000256" key="10">
    <source>
        <dbReference type="ARBA" id="ARBA00023201"/>
    </source>
</evidence>
<protein>
    <recommendedName>
        <fullName evidence="15">Sodium channel protein Nach</fullName>
    </recommendedName>
</protein>
<evidence type="ECO:0000256" key="12">
    <source>
        <dbReference type="RuleBase" id="RU000679"/>
    </source>
</evidence>
<keyword evidence="9" id="KW-0472">Membrane</keyword>
<dbReference type="EMBL" id="JAVRJZ010000007">
    <property type="protein sequence ID" value="KAK2720462.1"/>
    <property type="molecule type" value="Genomic_DNA"/>
</dbReference>
<evidence type="ECO:0000256" key="9">
    <source>
        <dbReference type="ARBA" id="ARBA00023136"/>
    </source>
</evidence>
<keyword evidence="10 12" id="KW-0739">Sodium transport</keyword>
<keyword evidence="11 12" id="KW-0407">Ion channel</keyword>
<reference evidence="13" key="1">
    <citation type="submission" date="2023-07" db="EMBL/GenBank/DDBJ databases">
        <title>Chromosome-level genome assembly of Artemia franciscana.</title>
        <authorList>
            <person name="Jo E."/>
        </authorList>
    </citation>
    <scope>NUCLEOTIDE SEQUENCE</scope>
    <source>
        <tissue evidence="13">Whole body</tissue>
    </source>
</reference>
<accession>A0AA88L827</accession>
<evidence type="ECO:0000256" key="7">
    <source>
        <dbReference type="ARBA" id="ARBA00023053"/>
    </source>
</evidence>
<feature type="non-terminal residue" evidence="13">
    <location>
        <position position="343"/>
    </location>
</feature>
<dbReference type="InterPro" id="IPR001873">
    <property type="entry name" value="ENaC"/>
</dbReference>
<keyword evidence="4 12" id="KW-0894">Sodium channel</keyword>
<dbReference type="PANTHER" id="PTHR11690:SF288">
    <property type="entry name" value="AMILORIDE-SENSITIVE NA+ CHANNEL-RELATED"/>
    <property type="match status" value="1"/>
</dbReference>